<dbReference type="InterPro" id="IPR031680">
    <property type="entry name" value="Hepar_II_III_N"/>
</dbReference>
<feature type="domain" description="Heparinase II/III-like C-terminal" evidence="5">
    <location>
        <begin position="421"/>
        <end position="567"/>
    </location>
</feature>
<dbReference type="EMBL" id="LGCM01000028">
    <property type="protein sequence ID" value="KPL84868.1"/>
    <property type="molecule type" value="Genomic_DNA"/>
</dbReference>
<dbReference type="GO" id="GO:0016829">
    <property type="term" value="F:lyase activity"/>
    <property type="evidence" value="ECO:0007669"/>
    <property type="project" value="UniProtKB-KW"/>
</dbReference>
<sequence>MNPVRRLQDAFQAVQHLGGLAAARYALYQLGVKSGLYRLLTPLTQPHSGTGLITRPLALFADPPPNFPALLNPAEQKALLAQAEDLLAGRFALYGGDPAPLNLTPPPPLRHWSQAYPLPASQDIKDLWEPARFGWAFTLVRAYQLSADERFPAAFWQAFETFQTHNPPNLGPLWASAQEVALRLMAWVYAASALAVSPHSTAARLHSLSGAVWDHARRIPPTLLYARAQRNNHLLSEAAGLYTAGQYLQHAPWRARGWAEFQKALLDQIAPDGTYGQHSVNYHRLMLQLSLWMHALGTANGEAFSPECKERLAAAVRWLLAHVDPSSGQLPNLGHHDGALFLPLASSSIRDYRPTLQAAALTFLGAPAFPPGPWDELALRLGLSASSPALPPKAFTSPAVHRLGTSQDWALLRAVHFSVRPAHADQLHVDLWHQGQNIALDAGTFRYNTPPPWQNALASAAVHNTLTLNGLEPMRRAGRFLWLDWDQAKILSNPSPDAISAEHSAYRALGLRHQRTLQRTSTGWRIRDELLPLPAATINPVQAVVHWLLPDLPWVLNENELTLSLTHGPLVIRCWAEKPQSPPPLQVRLIRAGEILSGPAGSFPNHGWFSPTYAHKLPALSLRVELSAPPPLTISTEFILPPAPTQPAADFFPG</sequence>
<dbReference type="PANTHER" id="PTHR39210">
    <property type="entry name" value="HEPARIN-SULFATE LYASE"/>
    <property type="match status" value="1"/>
</dbReference>
<evidence type="ECO:0000313" key="7">
    <source>
        <dbReference type="EMBL" id="KPL84868.1"/>
    </source>
</evidence>
<keyword evidence="3" id="KW-0574">Periplasm</keyword>
<evidence type="ECO:0000259" key="5">
    <source>
        <dbReference type="Pfam" id="PF07940"/>
    </source>
</evidence>
<dbReference type="SUPFAM" id="SSF48230">
    <property type="entry name" value="Chondroitin AC/alginate lyase"/>
    <property type="match status" value="1"/>
</dbReference>
<keyword evidence="8" id="KW-1185">Reference proteome</keyword>
<proteinExistence type="predicted"/>
<feature type="domain" description="Heparin-sulfate lyase N-terminal" evidence="6">
    <location>
        <begin position="128"/>
        <end position="325"/>
    </location>
</feature>
<comment type="subcellular location">
    <subcellularLocation>
        <location evidence="1">Periplasm</location>
    </subcellularLocation>
</comment>
<keyword evidence="4" id="KW-0456">Lyase</keyword>
<dbReference type="Gene3D" id="1.50.10.100">
    <property type="entry name" value="Chondroitin AC/alginate lyase"/>
    <property type="match status" value="1"/>
</dbReference>
<dbReference type="Pfam" id="PF07940">
    <property type="entry name" value="Hepar_II_III_C"/>
    <property type="match status" value="1"/>
</dbReference>
<reference evidence="7 8" key="1">
    <citation type="submission" date="2015-07" db="EMBL/GenBank/DDBJ databases">
        <title>Genome sequence of Levilinea saccharolytica DSM 16555.</title>
        <authorList>
            <person name="Hemp J."/>
            <person name="Ward L.M."/>
            <person name="Pace L.A."/>
            <person name="Fischer W.W."/>
        </authorList>
    </citation>
    <scope>NUCLEOTIDE SEQUENCE [LARGE SCALE GENOMIC DNA]</scope>
    <source>
        <strain evidence="7 8">KIBI-1</strain>
    </source>
</reference>
<dbReference type="Pfam" id="PF16889">
    <property type="entry name" value="Hepar_II_III_N"/>
    <property type="match status" value="1"/>
</dbReference>
<name>A0A0P6XYH0_9CHLR</name>
<evidence type="ECO:0000256" key="4">
    <source>
        <dbReference type="ARBA" id="ARBA00023239"/>
    </source>
</evidence>
<dbReference type="PANTHER" id="PTHR39210:SF1">
    <property type="entry name" value="HEPARIN-SULFATE LYASE"/>
    <property type="match status" value="1"/>
</dbReference>
<dbReference type="Gene3D" id="2.70.98.70">
    <property type="match status" value="1"/>
</dbReference>
<dbReference type="InterPro" id="IPR012480">
    <property type="entry name" value="Hepar_II_III_C"/>
</dbReference>
<gene>
    <name evidence="7" type="ORF">ADN01_07260</name>
</gene>
<dbReference type="RefSeq" id="WP_075071042.1">
    <property type="nucleotide sequence ID" value="NZ_LGCM01000028.1"/>
</dbReference>
<accession>A0A0P6XYH0</accession>
<evidence type="ECO:0000259" key="6">
    <source>
        <dbReference type="Pfam" id="PF16889"/>
    </source>
</evidence>
<organism evidence="7 8">
    <name type="scientific">Levilinea saccharolytica</name>
    <dbReference type="NCBI Taxonomy" id="229921"/>
    <lineage>
        <taxon>Bacteria</taxon>
        <taxon>Bacillati</taxon>
        <taxon>Chloroflexota</taxon>
        <taxon>Anaerolineae</taxon>
        <taxon>Anaerolineales</taxon>
        <taxon>Anaerolineaceae</taxon>
        <taxon>Levilinea</taxon>
    </lineage>
</organism>
<evidence type="ECO:0000256" key="2">
    <source>
        <dbReference type="ARBA" id="ARBA00022729"/>
    </source>
</evidence>
<dbReference type="STRING" id="229921.ADN01_07260"/>
<evidence type="ECO:0000313" key="8">
    <source>
        <dbReference type="Proteomes" id="UP000050501"/>
    </source>
</evidence>
<dbReference type="GO" id="GO:0042597">
    <property type="term" value="C:periplasmic space"/>
    <property type="evidence" value="ECO:0007669"/>
    <property type="project" value="UniProtKB-SubCell"/>
</dbReference>
<dbReference type="AlphaFoldDB" id="A0A0P6XYH0"/>
<evidence type="ECO:0000256" key="1">
    <source>
        <dbReference type="ARBA" id="ARBA00004418"/>
    </source>
</evidence>
<comment type="caution">
    <text evidence="7">The sequence shown here is derived from an EMBL/GenBank/DDBJ whole genome shotgun (WGS) entry which is preliminary data.</text>
</comment>
<protein>
    <submittedName>
        <fullName evidence="7">Uncharacterized protein</fullName>
    </submittedName>
</protein>
<dbReference type="InterPro" id="IPR008929">
    <property type="entry name" value="Chondroitin_lyas"/>
</dbReference>
<dbReference type="Proteomes" id="UP000050501">
    <property type="component" value="Unassembled WGS sequence"/>
</dbReference>
<keyword evidence="2" id="KW-0732">Signal</keyword>
<evidence type="ECO:0000256" key="3">
    <source>
        <dbReference type="ARBA" id="ARBA00022764"/>
    </source>
</evidence>